<dbReference type="GeneID" id="20326496"/>
<dbReference type="AlphaFoldDB" id="A0A074YTY8"/>
<keyword evidence="2" id="KW-1185">Reference proteome</keyword>
<dbReference type="Proteomes" id="UP000054324">
    <property type="component" value="Unassembled WGS sequence"/>
</dbReference>
<dbReference type="EMBL" id="KL604947">
    <property type="protein sequence ID" value="KER18261.1"/>
    <property type="molecule type" value="Genomic_DNA"/>
</dbReference>
<dbReference type="RefSeq" id="XP_009177992.1">
    <property type="nucleotide sequence ID" value="XM_009179728.1"/>
</dbReference>
<dbReference type="CTD" id="20326496"/>
<evidence type="ECO:0000313" key="1">
    <source>
        <dbReference type="EMBL" id="KER18261.1"/>
    </source>
</evidence>
<dbReference type="KEGG" id="ovi:T265_12328"/>
<protein>
    <submittedName>
        <fullName evidence="1">Uncharacterized protein</fullName>
    </submittedName>
</protein>
<name>A0A074YTY8_OPIVI</name>
<proteinExistence type="predicted"/>
<accession>A0A074YTY8</accession>
<sequence length="156" mass="17744">MSVHFANWVNNPLSHTVSSCVSDPTLAPFKVAHFTRGLLPEDHPEVAPRGNDGSGIASGARRLKTLPNWIPMDSRQCAIRLVDPVTNHIQRSRKSVCYLCIHSNKPQQLRNQRNLLRKKFMTPGDDRVHGYNYSGSKIIVVDSWWTENGDRFLQLR</sequence>
<gene>
    <name evidence="1" type="ORF">T265_12328</name>
</gene>
<reference evidence="1 2" key="1">
    <citation type="submission" date="2013-11" db="EMBL/GenBank/DDBJ databases">
        <title>Opisthorchis viverrini - life in the bile duct.</title>
        <authorList>
            <person name="Young N.D."/>
            <person name="Nagarajan N."/>
            <person name="Lin S.J."/>
            <person name="Korhonen P.K."/>
            <person name="Jex A.R."/>
            <person name="Hall R.S."/>
            <person name="Safavi-Hemami H."/>
            <person name="Kaewkong W."/>
            <person name="Bertrand D."/>
            <person name="Gao S."/>
            <person name="Seet Q."/>
            <person name="Wongkham S."/>
            <person name="Teh B.T."/>
            <person name="Wongkham C."/>
            <person name="Intapan P.M."/>
            <person name="Maleewong W."/>
            <person name="Yang X."/>
            <person name="Hu M."/>
            <person name="Wang Z."/>
            <person name="Hofmann A."/>
            <person name="Sternberg P.W."/>
            <person name="Tan P."/>
            <person name="Wang J."/>
            <person name="Gasser R.B."/>
        </authorList>
    </citation>
    <scope>NUCLEOTIDE SEQUENCE [LARGE SCALE GENOMIC DNA]</scope>
</reference>
<evidence type="ECO:0000313" key="2">
    <source>
        <dbReference type="Proteomes" id="UP000054324"/>
    </source>
</evidence>
<organism evidence="1 2">
    <name type="scientific">Opisthorchis viverrini</name>
    <name type="common">Southeast Asian liver fluke</name>
    <dbReference type="NCBI Taxonomy" id="6198"/>
    <lineage>
        <taxon>Eukaryota</taxon>
        <taxon>Metazoa</taxon>
        <taxon>Spiralia</taxon>
        <taxon>Lophotrochozoa</taxon>
        <taxon>Platyhelminthes</taxon>
        <taxon>Trematoda</taxon>
        <taxon>Digenea</taxon>
        <taxon>Opisthorchiida</taxon>
        <taxon>Opisthorchiata</taxon>
        <taxon>Opisthorchiidae</taxon>
        <taxon>Opisthorchis</taxon>
    </lineage>
</organism>